<dbReference type="EMBL" id="BGPR01004770">
    <property type="protein sequence ID" value="GBN03150.1"/>
    <property type="molecule type" value="Genomic_DNA"/>
</dbReference>
<dbReference type="GO" id="GO:0007156">
    <property type="term" value="P:homophilic cell adhesion via plasma membrane adhesion molecules"/>
    <property type="evidence" value="ECO:0007669"/>
    <property type="project" value="TreeGrafter"/>
</dbReference>
<dbReference type="PROSITE" id="PS50835">
    <property type="entry name" value="IG_LIKE"/>
    <property type="match status" value="1"/>
</dbReference>
<dbReference type="SUPFAM" id="SSF48726">
    <property type="entry name" value="Immunoglobulin"/>
    <property type="match status" value="1"/>
</dbReference>
<keyword evidence="1" id="KW-0732">Signal</keyword>
<dbReference type="GO" id="GO:0005886">
    <property type="term" value="C:plasma membrane"/>
    <property type="evidence" value="ECO:0007669"/>
    <property type="project" value="TreeGrafter"/>
</dbReference>
<evidence type="ECO:0000256" key="1">
    <source>
        <dbReference type="ARBA" id="ARBA00022729"/>
    </source>
</evidence>
<dbReference type="SMART" id="SM00408">
    <property type="entry name" value="IGc2"/>
    <property type="match status" value="1"/>
</dbReference>
<dbReference type="InterPro" id="IPR013098">
    <property type="entry name" value="Ig_I-set"/>
</dbReference>
<dbReference type="Proteomes" id="UP000499080">
    <property type="component" value="Unassembled WGS sequence"/>
</dbReference>
<dbReference type="GO" id="GO:0008046">
    <property type="term" value="F:axon guidance receptor activity"/>
    <property type="evidence" value="ECO:0007669"/>
    <property type="project" value="TreeGrafter"/>
</dbReference>
<dbReference type="GO" id="GO:0050808">
    <property type="term" value="P:synapse organization"/>
    <property type="evidence" value="ECO:0007669"/>
    <property type="project" value="TreeGrafter"/>
</dbReference>
<dbReference type="InterPro" id="IPR003599">
    <property type="entry name" value="Ig_sub"/>
</dbReference>
<feature type="compositionally biased region" description="Polar residues" evidence="4">
    <location>
        <begin position="9"/>
        <end position="24"/>
    </location>
</feature>
<dbReference type="GO" id="GO:0030424">
    <property type="term" value="C:axon"/>
    <property type="evidence" value="ECO:0007669"/>
    <property type="project" value="TreeGrafter"/>
</dbReference>
<evidence type="ECO:0000256" key="3">
    <source>
        <dbReference type="ARBA" id="ARBA00023319"/>
    </source>
</evidence>
<dbReference type="OrthoDB" id="6419993at2759"/>
<dbReference type="FunFam" id="2.60.40.10:FF:000324">
    <property type="entry name" value="Down syndrome cell adhesion molecule, isoform D"/>
    <property type="match status" value="1"/>
</dbReference>
<keyword evidence="3" id="KW-0393">Immunoglobulin domain</keyword>
<evidence type="ECO:0000313" key="6">
    <source>
        <dbReference type="EMBL" id="GBN03150.1"/>
    </source>
</evidence>
<dbReference type="AlphaFoldDB" id="A0A4Y2KMK6"/>
<dbReference type="InterPro" id="IPR003598">
    <property type="entry name" value="Ig_sub2"/>
</dbReference>
<dbReference type="InterPro" id="IPR007110">
    <property type="entry name" value="Ig-like_dom"/>
</dbReference>
<keyword evidence="7" id="KW-1185">Reference proteome</keyword>
<sequence length="136" mass="14789">MEQAAPVSHPNSGRTPGKTRSNSRPRMADAKMQVSGRRGDLIALPCVAHGYPLPSYRWYVQENGQLRPIVSSHRISQLEGTLIIQQATVADSGHFVCLANNSLGEERAHTRLLVTGGTSLSQNLTLVIIKENVCVC</sequence>
<comment type="caution">
    <text evidence="6">The sequence shown here is derived from an EMBL/GenBank/DDBJ whole genome shotgun (WGS) entry which is preliminary data.</text>
</comment>
<dbReference type="PANTHER" id="PTHR45080:SF8">
    <property type="entry name" value="IG-LIKE DOMAIN-CONTAINING PROTEIN"/>
    <property type="match status" value="1"/>
</dbReference>
<dbReference type="SMART" id="SM00409">
    <property type="entry name" value="IG"/>
    <property type="match status" value="1"/>
</dbReference>
<evidence type="ECO:0000256" key="4">
    <source>
        <dbReference type="SAM" id="MobiDB-lite"/>
    </source>
</evidence>
<evidence type="ECO:0000256" key="2">
    <source>
        <dbReference type="ARBA" id="ARBA00023157"/>
    </source>
</evidence>
<name>A0A4Y2KMK6_ARAVE</name>
<dbReference type="PANTHER" id="PTHR45080">
    <property type="entry name" value="CONTACTIN 5"/>
    <property type="match status" value="1"/>
</dbReference>
<accession>A0A4Y2KMK6</accession>
<dbReference type="GO" id="GO:0043025">
    <property type="term" value="C:neuronal cell body"/>
    <property type="evidence" value="ECO:0007669"/>
    <property type="project" value="TreeGrafter"/>
</dbReference>
<evidence type="ECO:0000313" key="7">
    <source>
        <dbReference type="Proteomes" id="UP000499080"/>
    </source>
</evidence>
<dbReference type="InterPro" id="IPR050958">
    <property type="entry name" value="Cell_Adh-Cytoskel_Orgn"/>
</dbReference>
<reference evidence="6 7" key="1">
    <citation type="journal article" date="2019" name="Sci. Rep.">
        <title>Orb-weaving spider Araneus ventricosus genome elucidates the spidroin gene catalogue.</title>
        <authorList>
            <person name="Kono N."/>
            <person name="Nakamura H."/>
            <person name="Ohtoshi R."/>
            <person name="Moran D.A.P."/>
            <person name="Shinohara A."/>
            <person name="Yoshida Y."/>
            <person name="Fujiwara M."/>
            <person name="Mori M."/>
            <person name="Tomita M."/>
            <person name="Arakawa K."/>
        </authorList>
    </citation>
    <scope>NUCLEOTIDE SEQUENCE [LARGE SCALE GENOMIC DNA]</scope>
</reference>
<proteinExistence type="predicted"/>
<dbReference type="InterPro" id="IPR036179">
    <property type="entry name" value="Ig-like_dom_sf"/>
</dbReference>
<dbReference type="Pfam" id="PF07679">
    <property type="entry name" value="I-set"/>
    <property type="match status" value="1"/>
</dbReference>
<gene>
    <name evidence="6" type="ORF">AVEN_78166_1</name>
</gene>
<feature type="domain" description="Ig-like" evidence="5">
    <location>
        <begin position="25"/>
        <end position="115"/>
    </location>
</feature>
<keyword evidence="2" id="KW-1015">Disulfide bond</keyword>
<dbReference type="InterPro" id="IPR013783">
    <property type="entry name" value="Ig-like_fold"/>
</dbReference>
<protein>
    <recommendedName>
        <fullName evidence="5">Ig-like domain-containing protein</fullName>
    </recommendedName>
</protein>
<dbReference type="Gene3D" id="2.60.40.10">
    <property type="entry name" value="Immunoglobulins"/>
    <property type="match status" value="1"/>
</dbReference>
<organism evidence="6 7">
    <name type="scientific">Araneus ventricosus</name>
    <name type="common">Orbweaver spider</name>
    <name type="synonym">Epeira ventricosa</name>
    <dbReference type="NCBI Taxonomy" id="182803"/>
    <lineage>
        <taxon>Eukaryota</taxon>
        <taxon>Metazoa</taxon>
        <taxon>Ecdysozoa</taxon>
        <taxon>Arthropoda</taxon>
        <taxon>Chelicerata</taxon>
        <taxon>Arachnida</taxon>
        <taxon>Araneae</taxon>
        <taxon>Araneomorphae</taxon>
        <taxon>Entelegynae</taxon>
        <taxon>Araneoidea</taxon>
        <taxon>Araneidae</taxon>
        <taxon>Araneus</taxon>
    </lineage>
</organism>
<evidence type="ECO:0000259" key="5">
    <source>
        <dbReference type="PROSITE" id="PS50835"/>
    </source>
</evidence>
<feature type="region of interest" description="Disordered" evidence="4">
    <location>
        <begin position="1"/>
        <end position="34"/>
    </location>
</feature>